<feature type="binding site" evidence="10">
    <location>
        <position position="66"/>
    </location>
    <ligand>
        <name>Zn(2+)</name>
        <dbReference type="ChEBI" id="CHEBI:29105"/>
    </ligand>
</feature>
<keyword evidence="7 10" id="KW-0862">Zinc</keyword>
<organism evidence="12 13">
    <name type="scientific">Skermanella aerolata</name>
    <dbReference type="NCBI Taxonomy" id="393310"/>
    <lineage>
        <taxon>Bacteria</taxon>
        <taxon>Pseudomonadati</taxon>
        <taxon>Pseudomonadota</taxon>
        <taxon>Alphaproteobacteria</taxon>
        <taxon>Rhodospirillales</taxon>
        <taxon>Azospirillaceae</taxon>
        <taxon>Skermanella</taxon>
    </lineage>
</organism>
<protein>
    <recommendedName>
        <fullName evidence="10">Phosphoheptose isomerase</fullName>
        <ecNumber evidence="10">5.3.1.28</ecNumber>
    </recommendedName>
    <alternativeName>
        <fullName evidence="10">Sedoheptulose 7-phosphate isomerase</fullName>
    </alternativeName>
</protein>
<dbReference type="HAMAP" id="MF_00067">
    <property type="entry name" value="GmhA"/>
    <property type="match status" value="1"/>
</dbReference>
<evidence type="ECO:0000313" key="13">
    <source>
        <dbReference type="Proteomes" id="UP000321523"/>
    </source>
</evidence>
<dbReference type="PANTHER" id="PTHR30390:SF6">
    <property type="entry name" value="DNAA INITIATOR-ASSOCIATING PROTEIN DIAA"/>
    <property type="match status" value="1"/>
</dbReference>
<dbReference type="UniPathway" id="UPA00041">
    <property type="reaction ID" value="UER00436"/>
</dbReference>
<dbReference type="InterPro" id="IPR050099">
    <property type="entry name" value="SIS_GmhA/DiaA_subfam"/>
</dbReference>
<evidence type="ECO:0000256" key="6">
    <source>
        <dbReference type="ARBA" id="ARBA00022723"/>
    </source>
</evidence>
<dbReference type="GO" id="GO:0008968">
    <property type="term" value="F:D-sedoheptulose 7-phosphate isomerase activity"/>
    <property type="evidence" value="ECO:0007669"/>
    <property type="project" value="UniProtKB-UniRule"/>
</dbReference>
<comment type="miscellaneous">
    <text evidence="10">The reaction produces a racemic mixture of D-glycero-alpha-D-manno-heptose 7-phosphate and D-glycero-beta-D-manno-heptose 7-phosphate.</text>
</comment>
<comment type="cofactor">
    <cofactor evidence="10">
        <name>Zn(2+)</name>
        <dbReference type="ChEBI" id="CHEBI:29105"/>
    </cofactor>
    <text evidence="10">Binds 1 zinc ion per subunit.</text>
</comment>
<dbReference type="GO" id="GO:0008270">
    <property type="term" value="F:zinc ion binding"/>
    <property type="evidence" value="ECO:0007669"/>
    <property type="project" value="UniProtKB-UniRule"/>
</dbReference>
<feature type="binding site" evidence="10">
    <location>
        <position position="177"/>
    </location>
    <ligand>
        <name>substrate</name>
    </ligand>
</feature>
<dbReference type="EC" id="5.3.1.28" evidence="10"/>
<evidence type="ECO:0000256" key="10">
    <source>
        <dbReference type="HAMAP-Rule" id="MF_00067"/>
    </source>
</evidence>
<feature type="binding site" evidence="10">
    <location>
        <position position="177"/>
    </location>
    <ligand>
        <name>Zn(2+)</name>
        <dbReference type="ChEBI" id="CHEBI:29105"/>
    </ligand>
</feature>
<evidence type="ECO:0000256" key="1">
    <source>
        <dbReference type="ARBA" id="ARBA00000348"/>
    </source>
</evidence>
<dbReference type="GO" id="GO:0005737">
    <property type="term" value="C:cytoplasm"/>
    <property type="evidence" value="ECO:0007669"/>
    <property type="project" value="UniProtKB-SubCell"/>
</dbReference>
<comment type="catalytic activity">
    <reaction evidence="1 10">
        <text>2 D-sedoheptulose 7-phosphate = D-glycero-alpha-D-manno-heptose 7-phosphate + D-glycero-beta-D-manno-heptose 7-phosphate</text>
        <dbReference type="Rhea" id="RHEA:27489"/>
        <dbReference type="ChEBI" id="CHEBI:57483"/>
        <dbReference type="ChEBI" id="CHEBI:60203"/>
        <dbReference type="ChEBI" id="CHEBI:60204"/>
        <dbReference type="EC" id="5.3.1.28"/>
    </reaction>
</comment>
<comment type="caution">
    <text evidence="12">The sequence shown here is derived from an EMBL/GenBank/DDBJ whole genome shotgun (WGS) entry which is preliminary data.</text>
</comment>
<feature type="binding site" evidence="10">
    <location>
        <begin position="99"/>
        <end position="100"/>
    </location>
    <ligand>
        <name>substrate</name>
    </ligand>
</feature>
<feature type="binding site" evidence="10">
    <location>
        <position position="130"/>
    </location>
    <ligand>
        <name>substrate</name>
    </ligand>
</feature>
<dbReference type="GO" id="GO:0097367">
    <property type="term" value="F:carbohydrate derivative binding"/>
    <property type="evidence" value="ECO:0007669"/>
    <property type="project" value="InterPro"/>
</dbReference>
<accession>A0A512DNK6</accession>
<evidence type="ECO:0000256" key="4">
    <source>
        <dbReference type="ARBA" id="ARBA00009894"/>
    </source>
</evidence>
<keyword evidence="5 10" id="KW-0963">Cytoplasm</keyword>
<dbReference type="InterPro" id="IPR001347">
    <property type="entry name" value="SIS_dom"/>
</dbReference>
<keyword evidence="6 10" id="KW-0479">Metal-binding</keyword>
<evidence type="ECO:0000256" key="7">
    <source>
        <dbReference type="ARBA" id="ARBA00022833"/>
    </source>
</evidence>
<name>A0A512DNK6_9PROT</name>
<dbReference type="RefSeq" id="WP_169789327.1">
    <property type="nucleotide sequence ID" value="NZ_BJYZ01000009.1"/>
</dbReference>
<evidence type="ECO:0000256" key="8">
    <source>
        <dbReference type="ARBA" id="ARBA00023235"/>
    </source>
</evidence>
<dbReference type="SUPFAM" id="SSF53697">
    <property type="entry name" value="SIS domain"/>
    <property type="match status" value="1"/>
</dbReference>
<keyword evidence="13" id="KW-1185">Reference proteome</keyword>
<comment type="function">
    <text evidence="2 10">Catalyzes the isomerization of sedoheptulose 7-phosphate in D-glycero-D-manno-heptose 7-phosphate.</text>
</comment>
<proteinExistence type="inferred from homology"/>
<dbReference type="GO" id="GO:2001061">
    <property type="term" value="P:D-glycero-D-manno-heptose 7-phosphate biosynthetic process"/>
    <property type="evidence" value="ECO:0007669"/>
    <property type="project" value="UniProtKB-UniPathway"/>
</dbReference>
<feature type="binding site" evidence="10">
    <location>
        <position position="70"/>
    </location>
    <ligand>
        <name>substrate</name>
    </ligand>
</feature>
<feature type="binding site" evidence="10">
    <location>
        <position position="70"/>
    </location>
    <ligand>
        <name>Zn(2+)</name>
        <dbReference type="ChEBI" id="CHEBI:29105"/>
    </ligand>
</feature>
<comment type="pathway">
    <text evidence="10">Carbohydrate biosynthesis; D-glycero-D-manno-heptose 7-phosphate biosynthesis; D-glycero-alpha-D-manno-heptose 7-phosphate and D-glycero-beta-D-manno-heptose 7-phosphate from sedoheptulose 7-phosphate: step 1/1.</text>
</comment>
<gene>
    <name evidence="10 12" type="primary">gmhA</name>
    <name evidence="12" type="ORF">SAE02_22100</name>
</gene>
<dbReference type="InterPro" id="IPR035461">
    <property type="entry name" value="GmhA/DiaA"/>
</dbReference>
<dbReference type="Gene3D" id="3.40.50.10490">
    <property type="entry name" value="Glucose-6-phosphate isomerase like protein, domain 1"/>
    <property type="match status" value="1"/>
</dbReference>
<dbReference type="EMBL" id="BJYZ01000009">
    <property type="protein sequence ID" value="GEO38062.1"/>
    <property type="molecule type" value="Genomic_DNA"/>
</dbReference>
<keyword evidence="8 10" id="KW-0413">Isomerase</keyword>
<evidence type="ECO:0000259" key="11">
    <source>
        <dbReference type="PROSITE" id="PS51464"/>
    </source>
</evidence>
<comment type="caution">
    <text evidence="10">Lacks conserved residue(s) required for the propagation of feature annotation.</text>
</comment>
<evidence type="ECO:0000256" key="2">
    <source>
        <dbReference type="ARBA" id="ARBA00003172"/>
    </source>
</evidence>
<comment type="similarity">
    <text evidence="4 10">Belongs to the SIS family. GmhA subfamily.</text>
</comment>
<dbReference type="InterPro" id="IPR046348">
    <property type="entry name" value="SIS_dom_sf"/>
</dbReference>
<feature type="domain" description="SIS" evidence="11">
    <location>
        <begin position="42"/>
        <end position="199"/>
    </location>
</feature>
<dbReference type="AlphaFoldDB" id="A0A512DNK6"/>
<evidence type="ECO:0000256" key="5">
    <source>
        <dbReference type="ARBA" id="ARBA00022490"/>
    </source>
</evidence>
<dbReference type="PANTHER" id="PTHR30390">
    <property type="entry name" value="SEDOHEPTULOSE 7-PHOSPHATE ISOMERASE / DNAA INITIATOR-ASSOCIATING FACTOR FOR REPLICATION INITIATION"/>
    <property type="match status" value="1"/>
</dbReference>
<keyword evidence="9 10" id="KW-0119">Carbohydrate metabolism</keyword>
<dbReference type="CDD" id="cd05006">
    <property type="entry name" value="SIS_GmhA"/>
    <property type="match status" value="1"/>
</dbReference>
<feature type="binding site" evidence="10">
    <location>
        <begin position="57"/>
        <end position="59"/>
    </location>
    <ligand>
        <name>substrate</name>
    </ligand>
</feature>
<comment type="subcellular location">
    <subcellularLocation>
        <location evidence="3 10">Cytoplasm</location>
    </subcellularLocation>
</comment>
<sequence>MEQVTIEGLMAADADRAFRDIARNFEALRSCGPVVAAAAVRLIRALRAGNKILFCGNGGSAADSQHLAAELTGRYRRDRRPLAAIALTVDTSALTAIGNDYGFQDIFARQLAGIGRAGDVLVALSASGTSENIVRALETARRMGIATIGLTGEGGGAMADLCDLCVRVPSADTARIQEMHIAVGHLLCGFVEDAVDAPL</sequence>
<dbReference type="GO" id="GO:0005975">
    <property type="term" value="P:carbohydrate metabolic process"/>
    <property type="evidence" value="ECO:0007669"/>
    <property type="project" value="UniProtKB-UniRule"/>
</dbReference>
<reference evidence="12 13" key="1">
    <citation type="submission" date="2019-07" db="EMBL/GenBank/DDBJ databases">
        <title>Whole genome shotgun sequence of Skermanella aerolata NBRC 106429.</title>
        <authorList>
            <person name="Hosoyama A."/>
            <person name="Uohara A."/>
            <person name="Ohji S."/>
            <person name="Ichikawa N."/>
        </authorList>
    </citation>
    <scope>NUCLEOTIDE SEQUENCE [LARGE SCALE GENOMIC DNA]</scope>
    <source>
        <strain evidence="12 13">NBRC 106429</strain>
    </source>
</reference>
<dbReference type="Proteomes" id="UP000321523">
    <property type="component" value="Unassembled WGS sequence"/>
</dbReference>
<feature type="binding site" evidence="10">
    <location>
        <position position="185"/>
    </location>
    <ligand>
        <name>Zn(2+)</name>
        <dbReference type="ChEBI" id="CHEBI:29105"/>
    </ligand>
</feature>
<evidence type="ECO:0000256" key="3">
    <source>
        <dbReference type="ARBA" id="ARBA00004496"/>
    </source>
</evidence>
<dbReference type="PROSITE" id="PS51464">
    <property type="entry name" value="SIS"/>
    <property type="match status" value="1"/>
</dbReference>
<evidence type="ECO:0000313" key="12">
    <source>
        <dbReference type="EMBL" id="GEO38062.1"/>
    </source>
</evidence>
<evidence type="ECO:0000256" key="9">
    <source>
        <dbReference type="ARBA" id="ARBA00023277"/>
    </source>
</evidence>
<comment type="subunit">
    <text evidence="10">Homotetramer.</text>
</comment>
<dbReference type="Pfam" id="PF13580">
    <property type="entry name" value="SIS_2"/>
    <property type="match status" value="1"/>
</dbReference>
<dbReference type="InterPro" id="IPR004515">
    <property type="entry name" value="Phosphoheptose_Isoase"/>
</dbReference>